<accession>A0A9D1E8H7</accession>
<reference evidence="3" key="2">
    <citation type="journal article" date="2021" name="PeerJ">
        <title>Extensive microbial diversity within the chicken gut microbiome revealed by metagenomics and culture.</title>
        <authorList>
            <person name="Gilroy R."/>
            <person name="Ravi A."/>
            <person name="Getino M."/>
            <person name="Pursley I."/>
            <person name="Horton D.L."/>
            <person name="Alikhan N.F."/>
            <person name="Baker D."/>
            <person name="Gharbi K."/>
            <person name="Hall N."/>
            <person name="Watson M."/>
            <person name="Adriaenssens E.M."/>
            <person name="Foster-Nyarko E."/>
            <person name="Jarju S."/>
            <person name="Secka A."/>
            <person name="Antonio M."/>
            <person name="Oren A."/>
            <person name="Chaudhuri R.R."/>
            <person name="La Ragione R."/>
            <person name="Hildebrand F."/>
            <person name="Pallen M.J."/>
        </authorList>
    </citation>
    <scope>NUCLEOTIDE SEQUENCE</scope>
    <source>
        <strain evidence="3">ChiSjej5B23-6657</strain>
    </source>
</reference>
<dbReference type="Proteomes" id="UP000823912">
    <property type="component" value="Unassembled WGS sequence"/>
</dbReference>
<dbReference type="Pfam" id="PF18983">
    <property type="entry name" value="DUF5717"/>
    <property type="match status" value="1"/>
</dbReference>
<dbReference type="AlphaFoldDB" id="A0A9D1E8H7"/>
<evidence type="ECO:0008006" key="5">
    <source>
        <dbReference type="Google" id="ProtNLM"/>
    </source>
</evidence>
<organism evidence="3 4">
    <name type="scientific">Candidatus Pullilachnospira gallistercoris</name>
    <dbReference type="NCBI Taxonomy" id="2840911"/>
    <lineage>
        <taxon>Bacteria</taxon>
        <taxon>Bacillati</taxon>
        <taxon>Bacillota</taxon>
        <taxon>Clostridia</taxon>
        <taxon>Lachnospirales</taxon>
        <taxon>Lachnospiraceae</taxon>
        <taxon>Lachnospiraceae incertae sedis</taxon>
        <taxon>Candidatus Pullilachnospira</taxon>
    </lineage>
</organism>
<reference evidence="3" key="1">
    <citation type="submission" date="2020-10" db="EMBL/GenBank/DDBJ databases">
        <authorList>
            <person name="Gilroy R."/>
        </authorList>
    </citation>
    <scope>NUCLEOTIDE SEQUENCE</scope>
    <source>
        <strain evidence="3">ChiSjej5B23-6657</strain>
    </source>
</reference>
<name>A0A9D1E8H7_9FIRM</name>
<feature type="domain" description="DUF5717" evidence="1">
    <location>
        <begin position="887"/>
        <end position="1185"/>
    </location>
</feature>
<evidence type="ECO:0000313" key="3">
    <source>
        <dbReference type="EMBL" id="HIR69936.1"/>
    </source>
</evidence>
<proteinExistence type="predicted"/>
<dbReference type="InterPro" id="IPR043774">
    <property type="entry name" value="DUF5717_C"/>
</dbReference>
<dbReference type="Pfam" id="PF18984">
    <property type="entry name" value="DUF5717_N"/>
    <property type="match status" value="1"/>
</dbReference>
<dbReference type="EMBL" id="DVHM01000028">
    <property type="protein sequence ID" value="HIR69936.1"/>
    <property type="molecule type" value="Genomic_DNA"/>
</dbReference>
<sequence length="1188" mass="138382">MRKKIWRMSEGQFDREKPKLKFSVNKAEAAGRPGEDMTGEFTIISENQVPASGIILSSNPYVICLTQQFEGTKVRCAYRANSSSFAPGDRLEGYFTVLYNGGEESLPYELHVLERCPVSSMGEIRSLEDFTALAREQWSEAQQIFRSSEFAELISRQSDRIQLLYQGFRRGLPSAQNLEEFLIAAGCKRRVAFDVKEEQREYYDLRENQKETIVITKDNWGFISIQVASDSDFVTVEKEQVTSDFFLGNRMELSFYIHKERLHGGKNYARISFESGDIYREVTIVASRDGKNDRFLGMDHRYRGQVLTLMRLYEQFLLGQKTTGEWCDGTALLLDQMSQELVLDSLLTEVRREERKNWYMLCKAYALIRNKKSQEALWLIQKLRREISDKKSVAWAFLLYLCTLIEQEEEYVRKLTREIEVISREHPGNFWMFCFLVSLKEEYRKSGSRKLKAIGRRVEEGENTPILYGEAYGLIRENPYLLGNLGSFHVKVLWWAAKHHGLTEDVALQLAGVLEGEKGYRERIFQILREAYAVCPRDEVLTALVRYLLKGHRFGEKYLPWYRLAIDREMSMTGLYEAFLSSIPDNSVEQMPLIVTKYFQYSSSVAYQKKGLLYGNIIANRAKAPEDYQKYERTIAAFAAEQMRLGHMDDNLAMIYQDVLQREKPTEEQAKAMAELLFMKKVICLCPGITRVFLYQSQYEMPFVAPVKNGCSYVPVISDTWQIFLEHEKGYLIADAEAYYVEELMYPKTLAPALQELAPGELPYILYGFGQRKKLTDFTSDDIHGLDRLLHAPEVRASYKRWLYPVILALFPEHEQEELVESYFVEEVDFSDLSAETFSRILEWLIQKGHFQRVYQLIQRFDGLVLSRHSLRMLCDAMIPAREYEGEDFLIALCGYLLDKNVVSAMTAGYLIRYYMGPFRLLLRLWRAARERKLPTHELEERMLVQTLYGELRETQIFDVFDSYVAGGGSRMMEEAFLTYYAHGYFRKGWDVPESIFSYIRRGYRQGEKWNDICRAACMQDLTDGKELTEEEFALLDELFKQATQKGIFFAFYRKADPRIQIKYHLYDKTFVEYRGEAGRKLEISWKRAGEEVREELPEMYEGIYVKPFVLFAAESVDYEIRDLREGNVIASGSLTCSDNGDEAATGRYGRLNQMERSLASGTEMALLEEIKSYQRLEQMTEQLFHLR</sequence>
<evidence type="ECO:0000259" key="1">
    <source>
        <dbReference type="Pfam" id="PF18983"/>
    </source>
</evidence>
<protein>
    <recommendedName>
        <fullName evidence="5">DUF5717 domain-containing protein</fullName>
    </recommendedName>
</protein>
<feature type="domain" description="DUF5717" evidence="2">
    <location>
        <begin position="1"/>
        <end position="884"/>
    </location>
</feature>
<gene>
    <name evidence="3" type="ORF">IAA55_01500</name>
</gene>
<comment type="caution">
    <text evidence="3">The sequence shown here is derived from an EMBL/GenBank/DDBJ whole genome shotgun (WGS) entry which is preliminary data.</text>
</comment>
<dbReference type="InterPro" id="IPR043775">
    <property type="entry name" value="DUF5717_N"/>
</dbReference>
<evidence type="ECO:0000313" key="4">
    <source>
        <dbReference type="Proteomes" id="UP000823912"/>
    </source>
</evidence>
<evidence type="ECO:0000259" key="2">
    <source>
        <dbReference type="Pfam" id="PF18984"/>
    </source>
</evidence>